<evidence type="ECO:0000313" key="1">
    <source>
        <dbReference type="EMBL" id="PWE18066.1"/>
    </source>
</evidence>
<evidence type="ECO:0008006" key="3">
    <source>
        <dbReference type="Google" id="ProtNLM"/>
    </source>
</evidence>
<protein>
    <recommendedName>
        <fullName evidence="3">Alginate export domain-containing protein</fullName>
    </recommendedName>
</protein>
<sequence>MEEAMSVISSLAAAALAGAPGADEDRGALADRVILDLRLRYEHVDQDGSPEEADALTARARFGWVSPERHDLQLLVEGEAVGVLIDDYNDTINGRAGFPVVADPEVVELNRAQIAWTGIEDTTVTVGRQRVILDDARFVGNVGFRQNEQTYDAARVTTGVIPGVTVNYAYIDRVHRIFGDDSPVGEFDSDSHLLNAAFDTPVGTITGYGYLVDLEDAPAVSSQTWGARLTGGRELASGWRARYAAAYARQSDYGDNPASFDHDYASLKVSLDNGPFSIGGGFERLDGDGATAFTTPLATLHAFQGWADVFLATPPEGIDDYSLQAAWTFENFSAVGDLTVRLVGHEYEAVRGGGDLGSEIDAVAGLSIGDRWSLELKAAAYDGDGSRFADRTKVWTALSYAF</sequence>
<dbReference type="Proteomes" id="UP000245168">
    <property type="component" value="Unassembled WGS sequence"/>
</dbReference>
<reference evidence="2" key="1">
    <citation type="submission" date="2018-05" db="EMBL/GenBank/DDBJ databases">
        <authorList>
            <person name="Liu B.-T."/>
        </authorList>
    </citation>
    <scope>NUCLEOTIDE SEQUENCE [LARGE SCALE GENOMIC DNA]</scope>
    <source>
        <strain evidence="2">WD6-1</strain>
    </source>
</reference>
<keyword evidence="2" id="KW-1185">Reference proteome</keyword>
<comment type="caution">
    <text evidence="1">The sequence shown here is derived from an EMBL/GenBank/DDBJ whole genome shotgun (WGS) entry which is preliminary data.</text>
</comment>
<evidence type="ECO:0000313" key="2">
    <source>
        <dbReference type="Proteomes" id="UP000245168"/>
    </source>
</evidence>
<proteinExistence type="predicted"/>
<accession>A0A2U2BVL4</accession>
<dbReference type="Gene3D" id="2.40.160.10">
    <property type="entry name" value="Porin"/>
    <property type="match status" value="1"/>
</dbReference>
<dbReference type="AlphaFoldDB" id="A0A2U2BVL4"/>
<dbReference type="InterPro" id="IPR023614">
    <property type="entry name" value="Porin_dom_sf"/>
</dbReference>
<organism evidence="1 2">
    <name type="scientific">Marinicauda salina</name>
    <dbReference type="NCBI Taxonomy" id="2135793"/>
    <lineage>
        <taxon>Bacteria</taxon>
        <taxon>Pseudomonadati</taxon>
        <taxon>Pseudomonadota</taxon>
        <taxon>Alphaproteobacteria</taxon>
        <taxon>Maricaulales</taxon>
        <taxon>Maricaulaceae</taxon>
        <taxon>Marinicauda</taxon>
    </lineage>
</organism>
<dbReference type="EMBL" id="QEXV01000001">
    <property type="protein sequence ID" value="PWE18066.1"/>
    <property type="molecule type" value="Genomic_DNA"/>
</dbReference>
<gene>
    <name evidence="1" type="ORF">DDZ18_00160</name>
</gene>
<name>A0A2U2BVL4_9PROT</name>